<dbReference type="Proteomes" id="UP000663864">
    <property type="component" value="Unassembled WGS sequence"/>
</dbReference>
<dbReference type="AlphaFoldDB" id="A0A815WBC4"/>
<gene>
    <name evidence="1" type="ORF">ZHD862_LOCUS39000</name>
</gene>
<protein>
    <submittedName>
        <fullName evidence="1">Uncharacterized protein</fullName>
    </submittedName>
</protein>
<sequence>MDTCKITKQLAQTFQSKFNQNDRLISLKCLALFNSQFYPVLRLHIFSSCLNDNDINTQLMALKVLPLMQYNLQTISFLSIFYTKYCSKDIDDRLKSIVIDIWRMHRCLFDIDANTVQLK</sequence>
<comment type="caution">
    <text evidence="1">The sequence shown here is derived from an EMBL/GenBank/DDBJ whole genome shotgun (WGS) entry which is preliminary data.</text>
</comment>
<evidence type="ECO:0000313" key="1">
    <source>
        <dbReference type="EMBL" id="CAF1538717.1"/>
    </source>
</evidence>
<feature type="non-terminal residue" evidence="1">
    <location>
        <position position="119"/>
    </location>
</feature>
<proteinExistence type="predicted"/>
<dbReference type="EMBL" id="CAJNOT010012741">
    <property type="protein sequence ID" value="CAF1538717.1"/>
    <property type="molecule type" value="Genomic_DNA"/>
</dbReference>
<evidence type="ECO:0000313" key="2">
    <source>
        <dbReference type="Proteomes" id="UP000663864"/>
    </source>
</evidence>
<reference evidence="1" key="1">
    <citation type="submission" date="2021-02" db="EMBL/GenBank/DDBJ databases">
        <authorList>
            <person name="Nowell W R."/>
        </authorList>
    </citation>
    <scope>NUCLEOTIDE SEQUENCE</scope>
</reference>
<accession>A0A815WBC4</accession>
<organism evidence="1 2">
    <name type="scientific">Rotaria sordida</name>
    <dbReference type="NCBI Taxonomy" id="392033"/>
    <lineage>
        <taxon>Eukaryota</taxon>
        <taxon>Metazoa</taxon>
        <taxon>Spiralia</taxon>
        <taxon>Gnathifera</taxon>
        <taxon>Rotifera</taxon>
        <taxon>Eurotatoria</taxon>
        <taxon>Bdelloidea</taxon>
        <taxon>Philodinida</taxon>
        <taxon>Philodinidae</taxon>
        <taxon>Rotaria</taxon>
    </lineage>
</organism>
<name>A0A815WBC4_9BILA</name>